<dbReference type="Gene3D" id="1.20.1050.60">
    <property type="entry name" value="alpha-1,2-mannosidase"/>
    <property type="match status" value="1"/>
</dbReference>
<evidence type="ECO:0000313" key="5">
    <source>
        <dbReference type="Proteomes" id="UP001390339"/>
    </source>
</evidence>
<evidence type="ECO:0000313" key="4">
    <source>
        <dbReference type="EMBL" id="KAK8860011.1"/>
    </source>
</evidence>
<evidence type="ECO:0000259" key="3">
    <source>
        <dbReference type="Pfam" id="PF17678"/>
    </source>
</evidence>
<organism evidence="4 5">
    <name type="scientific">Apiospora arundinis</name>
    <dbReference type="NCBI Taxonomy" id="335852"/>
    <lineage>
        <taxon>Eukaryota</taxon>
        <taxon>Fungi</taxon>
        <taxon>Dikarya</taxon>
        <taxon>Ascomycota</taxon>
        <taxon>Pezizomycotina</taxon>
        <taxon>Sordariomycetes</taxon>
        <taxon>Xylariomycetidae</taxon>
        <taxon>Amphisphaeriales</taxon>
        <taxon>Apiosporaceae</taxon>
        <taxon>Apiospora</taxon>
    </lineage>
</organism>
<feature type="domain" description="Glycosyl hydrolase family 92" evidence="2">
    <location>
        <begin position="304"/>
        <end position="800"/>
    </location>
</feature>
<dbReference type="Pfam" id="PF17678">
    <property type="entry name" value="Glyco_hydro_92N"/>
    <property type="match status" value="1"/>
</dbReference>
<keyword evidence="5" id="KW-1185">Reference proteome</keyword>
<gene>
    <name evidence="4" type="ORF">PGQ11_010745</name>
</gene>
<feature type="signal peptide" evidence="1">
    <location>
        <begin position="1"/>
        <end position="23"/>
    </location>
</feature>
<accession>A0ABR2IAP4</accession>
<dbReference type="Gene3D" id="3.30.2080.10">
    <property type="entry name" value="GH92 mannosidase domain"/>
    <property type="match status" value="1"/>
</dbReference>
<protein>
    <submittedName>
        <fullName evidence="4">Glycoside hydrolase family 92 protein</fullName>
    </submittedName>
</protein>
<dbReference type="EMBL" id="JAPCWZ010000006">
    <property type="protein sequence ID" value="KAK8860011.1"/>
    <property type="molecule type" value="Genomic_DNA"/>
</dbReference>
<dbReference type="Proteomes" id="UP001390339">
    <property type="component" value="Unassembled WGS sequence"/>
</dbReference>
<dbReference type="InterPro" id="IPR041371">
    <property type="entry name" value="GH92_N"/>
</dbReference>
<proteinExistence type="predicted"/>
<comment type="caution">
    <text evidence="4">The sequence shown here is derived from an EMBL/GenBank/DDBJ whole genome shotgun (WGS) entry which is preliminary data.</text>
</comment>
<dbReference type="Gene3D" id="1.20.1610.10">
    <property type="entry name" value="alpha-1,2-mannosidases domains"/>
    <property type="match status" value="1"/>
</dbReference>
<dbReference type="InterPro" id="IPR050883">
    <property type="entry name" value="PNGase"/>
</dbReference>
<dbReference type="Gene3D" id="2.70.98.10">
    <property type="match status" value="1"/>
</dbReference>
<evidence type="ECO:0000256" key="1">
    <source>
        <dbReference type="SAM" id="SignalP"/>
    </source>
</evidence>
<evidence type="ECO:0000259" key="2">
    <source>
        <dbReference type="Pfam" id="PF07971"/>
    </source>
</evidence>
<sequence>MYSPGSTAALCIMLSGLTTPIFGEVGPGPLTQYVNIFTGTAQNDNPGNVFAGAAVPFGMAKVTLQVAGYSPAGYVSESTQLARGISPLHDSGTGSSEGSYGNFCIMPVVCGGFAECPALEAPRSLRRVGDGNNDTGFPGYFSTELVNGVKIELASTQTASLEQYVFPAGTAPTLVLDWTDDSPHSFLFGQMHADWPAQRIIMNGTFRSSFGPSQFSYPAFQCVDLSLAGSTTDRALFGGNINGMDARREDMDFWDLPPIAERLRRPDFIQPLQAGAIVRFSPASSGEGSILVRRGVSYTSAQRACENMEREIPNPNFDKLVSDSNAQWEAKLGRIVLSNGTSNYIRRLFYTSFYRTFLSPNNATGNAPPPYTDSKHPYFDGLYCSWDTYRTLFPLMALTSPREMAQIADTYVDGWRREGWLPECRANNVLGWTQGGNNAVPIVADFIVKYAAHAAELGVDLDEFWKAVEHDIEAIPPNWDYAGRRQESYKKLGYIAYNYLESGSTGQRTREASRGLEYAFGDFAAGMAARALNGKPEVADALFRRSLSYRINFDPNLKSDGFSSFVARRYPDGTFVPGSNPVDCSPLDTNSSHECSTQSTNTFGIYESSSWEYSLYAPHDVAGLISVLGSNDTAANKNETFAKRLHHFFDAGYYLPGNEPSFQTPTLFHHVERPADSVRQVRRIVYDHFNLTRGGLPGNDDNAAMASLLVWHLLGLYPVPASGEMLVLSPFMPGYEIHNELLGDVRVRVTGFDPRSLARDIPQGSRAFVQTLKLDGVAMGRCRVDFGQLFKARDVEFVMTDEEIGGCDGQEPSSVSTGGFI</sequence>
<dbReference type="Pfam" id="PF07971">
    <property type="entry name" value="Glyco_hydro_92"/>
    <property type="match status" value="1"/>
</dbReference>
<dbReference type="PANTHER" id="PTHR12143">
    <property type="entry name" value="PEPTIDE N-GLYCANASE PNGASE -RELATED"/>
    <property type="match status" value="1"/>
</dbReference>
<keyword evidence="1" id="KW-0732">Signal</keyword>
<dbReference type="InterPro" id="IPR014718">
    <property type="entry name" value="GH-type_carb-bd"/>
</dbReference>
<dbReference type="InterPro" id="IPR012939">
    <property type="entry name" value="Glyco_hydro_92"/>
</dbReference>
<dbReference type="PANTHER" id="PTHR12143:SF25">
    <property type="entry name" value="FAMILY PROTEIN, PUTATIVE (AFU_ORTHOLOGUE AFUA_1G10790)-RELATED"/>
    <property type="match status" value="1"/>
</dbReference>
<feature type="chain" id="PRO_5045790839" evidence="1">
    <location>
        <begin position="24"/>
        <end position="821"/>
    </location>
</feature>
<name>A0ABR2IAP4_9PEZI</name>
<dbReference type="GO" id="GO:0016787">
    <property type="term" value="F:hydrolase activity"/>
    <property type="evidence" value="ECO:0007669"/>
    <property type="project" value="UniProtKB-KW"/>
</dbReference>
<dbReference type="InterPro" id="IPR008928">
    <property type="entry name" value="6-hairpin_glycosidase_sf"/>
</dbReference>
<dbReference type="SUPFAM" id="SSF48208">
    <property type="entry name" value="Six-hairpin glycosidases"/>
    <property type="match status" value="1"/>
</dbReference>
<feature type="domain" description="Glycosyl hydrolase family 92 N-terminal" evidence="3">
    <location>
        <begin position="33"/>
        <end position="297"/>
    </location>
</feature>
<reference evidence="4 5" key="1">
    <citation type="journal article" date="2024" name="IMA Fungus">
        <title>Apiospora arundinis, a panoply of carbohydrate-active enzymes and secondary metabolites.</title>
        <authorList>
            <person name="Sorensen T."/>
            <person name="Petersen C."/>
            <person name="Muurmann A.T."/>
            <person name="Christiansen J.V."/>
            <person name="Brundto M.L."/>
            <person name="Overgaard C.K."/>
            <person name="Boysen A.T."/>
            <person name="Wollenberg R.D."/>
            <person name="Larsen T.O."/>
            <person name="Sorensen J.L."/>
            <person name="Nielsen K.L."/>
            <person name="Sondergaard T.E."/>
        </authorList>
    </citation>
    <scope>NUCLEOTIDE SEQUENCE [LARGE SCALE GENOMIC DNA]</scope>
    <source>
        <strain evidence="4 5">AAU 773</strain>
    </source>
</reference>
<keyword evidence="4" id="KW-0378">Hydrolase</keyword>